<dbReference type="PANTHER" id="PTHR32046">
    <property type="entry name" value="G DOMAIN-CONTAINING PROTEIN"/>
    <property type="match status" value="1"/>
</dbReference>
<evidence type="ECO:0000256" key="3">
    <source>
        <dbReference type="SAM" id="MobiDB-lite"/>
    </source>
</evidence>
<feature type="region of interest" description="Disordered" evidence="3">
    <location>
        <begin position="52"/>
        <end position="85"/>
    </location>
</feature>
<name>A0AA89BJ81_PINIB</name>
<proteinExistence type="inferred from homology"/>
<keyword evidence="2" id="KW-0547">Nucleotide-binding</keyword>
<sequence>MRNVCQPCGEDGKIVEAIRICVQCEESYCEVCSQFHSAQKLTRSHELQKLDQAQGTEVCDSQEKTDDEKSNSEHGGEEFVEERDGSCREKTIILMGETGSGKSTLVNSLANYLLQVEYQDDVRFELVYLEKEEHSKNQAQSITEWISAYIIHPSCGSRLDYTLNIVDMPGFGDTRGIDFDERTVSQLRHLFTSKSADGLSHIDAVCFLLRAPDARLTTTQNYIFDSILSVFGKNIADNIFLMITFADTNTPEVLAAISKKEGLKSKPHFLFNNCSLYSGNDDVDDSPYYFWKKTVESFDAFFEKLGRVETKSLKLSAEVLRAEGYH</sequence>
<dbReference type="PANTHER" id="PTHR32046:SF11">
    <property type="entry name" value="IMMUNE-ASSOCIATED NUCLEOTIDE-BINDING PROTEIN 10-LIKE"/>
    <property type="match status" value="1"/>
</dbReference>
<protein>
    <recommendedName>
        <fullName evidence="4">AIG1-type G domain-containing protein</fullName>
    </recommendedName>
</protein>
<feature type="compositionally biased region" description="Basic and acidic residues" evidence="3">
    <location>
        <begin position="61"/>
        <end position="85"/>
    </location>
</feature>
<accession>A0AA89BJ81</accession>
<comment type="similarity">
    <text evidence="1">Belongs to the TRAFAC class TrmE-Era-EngA-EngB-Septin-like GTPase superfamily. AIG1/Toc34/Toc159-like paraseptin GTPase family. IAN subfamily.</text>
</comment>
<organism evidence="5 6">
    <name type="scientific">Pinctada imbricata</name>
    <name type="common">Atlantic pearl-oyster</name>
    <name type="synonym">Pinctada martensii</name>
    <dbReference type="NCBI Taxonomy" id="66713"/>
    <lineage>
        <taxon>Eukaryota</taxon>
        <taxon>Metazoa</taxon>
        <taxon>Spiralia</taxon>
        <taxon>Lophotrochozoa</taxon>
        <taxon>Mollusca</taxon>
        <taxon>Bivalvia</taxon>
        <taxon>Autobranchia</taxon>
        <taxon>Pteriomorphia</taxon>
        <taxon>Pterioida</taxon>
        <taxon>Pterioidea</taxon>
        <taxon>Pteriidae</taxon>
        <taxon>Pinctada</taxon>
    </lineage>
</organism>
<dbReference type="InterPro" id="IPR025662">
    <property type="entry name" value="Sigma_54_int_dom_ATP-bd_1"/>
</dbReference>
<dbReference type="Pfam" id="PF04548">
    <property type="entry name" value="AIG1"/>
    <property type="match status" value="1"/>
</dbReference>
<dbReference type="AlphaFoldDB" id="A0AA89BJ81"/>
<evidence type="ECO:0000259" key="4">
    <source>
        <dbReference type="Pfam" id="PF04548"/>
    </source>
</evidence>
<dbReference type="CDD" id="cd19757">
    <property type="entry name" value="Bbox1"/>
    <property type="match status" value="1"/>
</dbReference>
<comment type="caution">
    <text evidence="5">The sequence shown here is derived from an EMBL/GenBank/DDBJ whole genome shotgun (WGS) entry which is preliminary data.</text>
</comment>
<evidence type="ECO:0000256" key="2">
    <source>
        <dbReference type="ARBA" id="ARBA00022741"/>
    </source>
</evidence>
<evidence type="ECO:0000256" key="1">
    <source>
        <dbReference type="ARBA" id="ARBA00008535"/>
    </source>
</evidence>
<dbReference type="Gene3D" id="4.10.830.40">
    <property type="match status" value="1"/>
</dbReference>
<dbReference type="EMBL" id="VSWD01000013">
    <property type="protein sequence ID" value="KAK3084321.1"/>
    <property type="molecule type" value="Genomic_DNA"/>
</dbReference>
<gene>
    <name evidence="5" type="ORF">FSP39_011549</name>
</gene>
<dbReference type="InterPro" id="IPR027417">
    <property type="entry name" value="P-loop_NTPase"/>
</dbReference>
<dbReference type="SUPFAM" id="SSF52540">
    <property type="entry name" value="P-loop containing nucleoside triphosphate hydrolases"/>
    <property type="match status" value="1"/>
</dbReference>
<feature type="domain" description="AIG1-type G" evidence="4">
    <location>
        <begin position="90"/>
        <end position="250"/>
    </location>
</feature>
<keyword evidence="6" id="KW-1185">Reference proteome</keyword>
<evidence type="ECO:0000313" key="6">
    <source>
        <dbReference type="Proteomes" id="UP001186944"/>
    </source>
</evidence>
<dbReference type="PROSITE" id="PS00675">
    <property type="entry name" value="SIGMA54_INTERACT_1"/>
    <property type="match status" value="1"/>
</dbReference>
<reference evidence="5" key="1">
    <citation type="submission" date="2019-08" db="EMBL/GenBank/DDBJ databases">
        <title>The improved chromosome-level genome for the pearl oyster Pinctada fucata martensii using PacBio sequencing and Hi-C.</title>
        <authorList>
            <person name="Zheng Z."/>
        </authorList>
    </citation>
    <scope>NUCLEOTIDE SEQUENCE</scope>
    <source>
        <strain evidence="5">ZZ-2019</strain>
        <tissue evidence="5">Adductor muscle</tissue>
    </source>
</reference>
<dbReference type="Proteomes" id="UP001186944">
    <property type="component" value="Unassembled WGS sequence"/>
</dbReference>
<dbReference type="Gene3D" id="3.40.50.300">
    <property type="entry name" value="P-loop containing nucleotide triphosphate hydrolases"/>
    <property type="match status" value="1"/>
</dbReference>
<dbReference type="GO" id="GO:0005525">
    <property type="term" value="F:GTP binding"/>
    <property type="evidence" value="ECO:0007669"/>
    <property type="project" value="InterPro"/>
</dbReference>
<dbReference type="InterPro" id="IPR006703">
    <property type="entry name" value="G_AIG1"/>
</dbReference>
<evidence type="ECO:0000313" key="5">
    <source>
        <dbReference type="EMBL" id="KAK3084321.1"/>
    </source>
</evidence>